<keyword evidence="8" id="KW-0539">Nucleus</keyword>
<evidence type="ECO:0000256" key="1">
    <source>
        <dbReference type="ARBA" id="ARBA00004123"/>
    </source>
</evidence>
<dbReference type="PANTHER" id="PTHR14614">
    <property type="entry name" value="HEPATOCELLULAR CARCINOMA-ASSOCIATED ANTIGEN"/>
    <property type="match status" value="1"/>
</dbReference>
<feature type="region of interest" description="Disordered" evidence="10">
    <location>
        <begin position="1"/>
        <end position="41"/>
    </location>
</feature>
<evidence type="ECO:0000256" key="4">
    <source>
        <dbReference type="ARBA" id="ARBA00022490"/>
    </source>
</evidence>
<dbReference type="EMBL" id="LT795060">
    <property type="protein sequence ID" value="SJX63214.1"/>
    <property type="molecule type" value="Genomic_DNA"/>
</dbReference>
<evidence type="ECO:0000256" key="3">
    <source>
        <dbReference type="ARBA" id="ARBA00012533"/>
    </source>
</evidence>
<keyword evidence="5 11" id="KW-0489">Methyltransferase</keyword>
<dbReference type="PANTHER" id="PTHR14614:SF39">
    <property type="entry name" value="HISTIDINE PROTEIN METHYLTRANSFERASE 1 HOMOLOG"/>
    <property type="match status" value="1"/>
</dbReference>
<evidence type="ECO:0000256" key="9">
    <source>
        <dbReference type="ARBA" id="ARBA00038126"/>
    </source>
</evidence>
<name>A0A2N8UE09_9BASI</name>
<proteinExistence type="inferred from homology"/>
<dbReference type="AlphaFoldDB" id="A0A2N8UE09"/>
<protein>
    <recommendedName>
        <fullName evidence="3">protein-histidine N-methyltransferase</fullName>
        <ecNumber evidence="3">2.1.1.85</ecNumber>
    </recommendedName>
</protein>
<evidence type="ECO:0000256" key="10">
    <source>
        <dbReference type="SAM" id="MobiDB-lite"/>
    </source>
</evidence>
<organism evidence="11 12">
    <name type="scientific">Sporisorium reilianum f. sp. reilianum</name>
    <dbReference type="NCBI Taxonomy" id="72559"/>
    <lineage>
        <taxon>Eukaryota</taxon>
        <taxon>Fungi</taxon>
        <taxon>Dikarya</taxon>
        <taxon>Basidiomycota</taxon>
        <taxon>Ustilaginomycotina</taxon>
        <taxon>Ustilaginomycetes</taxon>
        <taxon>Ustilaginales</taxon>
        <taxon>Ustilaginaceae</taxon>
        <taxon>Sporisorium</taxon>
    </lineage>
</organism>
<keyword evidence="4" id="KW-0963">Cytoplasm</keyword>
<feature type="compositionally biased region" description="Polar residues" evidence="10">
    <location>
        <begin position="112"/>
        <end position="123"/>
    </location>
</feature>
<evidence type="ECO:0000256" key="5">
    <source>
        <dbReference type="ARBA" id="ARBA00022603"/>
    </source>
</evidence>
<evidence type="ECO:0000313" key="11">
    <source>
        <dbReference type="EMBL" id="SJX63214.1"/>
    </source>
</evidence>
<reference evidence="11 12" key="1">
    <citation type="submission" date="2017-02" db="EMBL/GenBank/DDBJ databases">
        <authorList>
            <person name="Peterson S.W."/>
        </authorList>
    </citation>
    <scope>NUCLEOTIDE SEQUENCE [LARGE SCALE GENOMIC DNA]</scope>
    <source>
        <strain evidence="11 12">SRS1_H2-8</strain>
    </source>
</reference>
<dbReference type="Gene3D" id="3.40.50.150">
    <property type="entry name" value="Vaccinia Virus protein VP39"/>
    <property type="match status" value="1"/>
</dbReference>
<evidence type="ECO:0000256" key="7">
    <source>
        <dbReference type="ARBA" id="ARBA00022691"/>
    </source>
</evidence>
<sequence>MSFGFQFDDSEMDDEYLSSSNPPIEPSAPSASTSTQASASTAAAIPFQSHSMNDMLQHLPSRISYSTIDVSLPSASGEARTRVQRLLRRDLFDARFQMLLDEDDEDEEDGAGQTNGAKQQQQGRGHVDADSDLIPGVYEGGLKTWECALDLVEVLDAMHTTATSSTPSSWSSRLSGKHILELGCGTALPTLFILDQLLHEPPALPSGLDLTLHLADYNAQVLQLVTLPNLILTWYASPASAHFRTTTEASHLAHERHELERRGQDHFDTDNELAITDALVGAFAESLTARGIRLEFYSGAWSTFPPAAQRMDLVLTSETIYSLDSLAALVQLLSRYARPHGTPEAGLVLVAAKVIYFGVGGGVESFKQVLAHMQPAAAVETLHSVTRGVGRTVLSVTF</sequence>
<dbReference type="GO" id="GO:0005737">
    <property type="term" value="C:cytoplasm"/>
    <property type="evidence" value="ECO:0007669"/>
    <property type="project" value="UniProtKB-SubCell"/>
</dbReference>
<comment type="similarity">
    <text evidence="9">Belongs to the methyltransferase superfamily. METTL18 family.</text>
</comment>
<evidence type="ECO:0000256" key="2">
    <source>
        <dbReference type="ARBA" id="ARBA00004496"/>
    </source>
</evidence>
<feature type="region of interest" description="Disordered" evidence="10">
    <location>
        <begin position="104"/>
        <end position="130"/>
    </location>
</feature>
<feature type="compositionally biased region" description="Low complexity" evidence="10">
    <location>
        <begin position="18"/>
        <end position="41"/>
    </location>
</feature>
<evidence type="ECO:0000256" key="6">
    <source>
        <dbReference type="ARBA" id="ARBA00022679"/>
    </source>
</evidence>
<accession>A0A2N8UE09</accession>
<dbReference type="EC" id="2.1.1.85" evidence="3"/>
<evidence type="ECO:0000313" key="12">
    <source>
        <dbReference type="Proteomes" id="UP000239563"/>
    </source>
</evidence>
<dbReference type="GO" id="GO:0032259">
    <property type="term" value="P:methylation"/>
    <property type="evidence" value="ECO:0007669"/>
    <property type="project" value="UniProtKB-KW"/>
</dbReference>
<dbReference type="GO" id="GO:0005634">
    <property type="term" value="C:nucleus"/>
    <property type="evidence" value="ECO:0007669"/>
    <property type="project" value="UniProtKB-SubCell"/>
</dbReference>
<comment type="subcellular location">
    <subcellularLocation>
        <location evidence="2">Cytoplasm</location>
    </subcellularLocation>
    <subcellularLocation>
        <location evidence="1">Nucleus</location>
    </subcellularLocation>
</comment>
<keyword evidence="6 11" id="KW-0808">Transferase</keyword>
<dbReference type="Proteomes" id="UP000239563">
    <property type="component" value="Chromosome VII"/>
</dbReference>
<dbReference type="InterPro" id="IPR029063">
    <property type="entry name" value="SAM-dependent_MTases_sf"/>
</dbReference>
<evidence type="ECO:0000256" key="8">
    <source>
        <dbReference type="ARBA" id="ARBA00023242"/>
    </source>
</evidence>
<keyword evidence="7" id="KW-0949">S-adenosyl-L-methionine</keyword>
<dbReference type="SUPFAM" id="SSF53335">
    <property type="entry name" value="S-adenosyl-L-methionine-dependent methyltransferases"/>
    <property type="match status" value="1"/>
</dbReference>
<dbReference type="InterPro" id="IPR019410">
    <property type="entry name" value="Methyltransf_16"/>
</dbReference>
<dbReference type="GO" id="GO:0018064">
    <property type="term" value="F:protein-L-histidine N-tele-methyltransferase activity"/>
    <property type="evidence" value="ECO:0007669"/>
    <property type="project" value="UniProtKB-EC"/>
</dbReference>
<gene>
    <name evidence="11" type="ORF">SRS1_14038</name>
</gene>